<reference evidence="2 3" key="2">
    <citation type="submission" date="2018-12" db="EMBL/GenBank/DDBJ databases">
        <title>Nakamurella antarcticus sp. nov., isolated from Antarctica South Shetland Islands soil.</title>
        <authorList>
            <person name="Peng F."/>
        </authorList>
    </citation>
    <scope>NUCLEOTIDE SEQUENCE [LARGE SCALE GENOMIC DNA]</scope>
    <source>
        <strain evidence="2 3">S14-144</strain>
    </source>
</reference>
<proteinExistence type="predicted"/>
<dbReference type="KEGG" id="nak:EH165_07075"/>
<organism evidence="2 3">
    <name type="scientific">Nakamurella antarctica</name>
    <dbReference type="NCBI Taxonomy" id="1902245"/>
    <lineage>
        <taxon>Bacteria</taxon>
        <taxon>Bacillati</taxon>
        <taxon>Actinomycetota</taxon>
        <taxon>Actinomycetes</taxon>
        <taxon>Nakamurellales</taxon>
        <taxon>Nakamurellaceae</taxon>
        <taxon>Nakamurella</taxon>
    </lineage>
</organism>
<protein>
    <submittedName>
        <fullName evidence="2">Dienelactone hydrolase</fullName>
    </submittedName>
</protein>
<dbReference type="RefSeq" id="WP_124798810.1">
    <property type="nucleotide sequence ID" value="NZ_CP034170.1"/>
</dbReference>
<name>A0A3G8ZLA8_9ACTN</name>
<dbReference type="InterPro" id="IPR002925">
    <property type="entry name" value="Dienelactn_hydro"/>
</dbReference>
<dbReference type="Proteomes" id="UP000268084">
    <property type="component" value="Chromosome"/>
</dbReference>
<dbReference type="InterPro" id="IPR051049">
    <property type="entry name" value="Dienelactone_hydrolase-like"/>
</dbReference>
<keyword evidence="3" id="KW-1185">Reference proteome</keyword>
<dbReference type="AlphaFoldDB" id="A0A3G8ZLA8"/>
<dbReference type="PANTHER" id="PTHR46623">
    <property type="entry name" value="CARBOXYMETHYLENEBUTENOLIDASE-RELATED"/>
    <property type="match status" value="1"/>
</dbReference>
<dbReference type="Gene3D" id="3.40.50.1820">
    <property type="entry name" value="alpha/beta hydrolase"/>
    <property type="match status" value="1"/>
</dbReference>
<dbReference type="GO" id="GO:0016787">
    <property type="term" value="F:hydrolase activity"/>
    <property type="evidence" value="ECO:0007669"/>
    <property type="project" value="UniProtKB-KW"/>
</dbReference>
<keyword evidence="2" id="KW-0378">Hydrolase</keyword>
<dbReference type="SUPFAM" id="SSF53474">
    <property type="entry name" value="alpha/beta-Hydrolases"/>
    <property type="match status" value="1"/>
</dbReference>
<evidence type="ECO:0000313" key="3">
    <source>
        <dbReference type="Proteomes" id="UP000268084"/>
    </source>
</evidence>
<reference evidence="2 3" key="1">
    <citation type="submission" date="2018-11" db="EMBL/GenBank/DDBJ databases">
        <authorList>
            <person name="Da X."/>
        </authorList>
    </citation>
    <scope>NUCLEOTIDE SEQUENCE [LARGE SCALE GENOMIC DNA]</scope>
    <source>
        <strain evidence="2 3">S14-144</strain>
    </source>
</reference>
<sequence>MTSTTPTTAPTADLAGWTQKSFTAAGITHDCFEKAPVGGGPGVVLIPEIPGMAPEVMGMAQHLVDNGFSVVIPSLFGQPGRAVSAAYMASTIPKLCISKEFRAFATNAQRPVTAYLRALASDLNARTPGAGVGVVGMCFSGGFSLATAVDDAVVAAVASQPSVPFPLGAARKRDPGMSPEEFDALARRTASGEVCLLGLRFSEDKAAPAERFVTLKARLGDRFEVIELDSSKGNSGGFSSSAHCVITREVREEPANEAFSARERVVSFLRENVTGAARQ</sequence>
<dbReference type="Pfam" id="PF01738">
    <property type="entry name" value="DLH"/>
    <property type="match status" value="1"/>
</dbReference>
<feature type="domain" description="Dienelactone hydrolase" evidence="1">
    <location>
        <begin position="40"/>
        <end position="159"/>
    </location>
</feature>
<dbReference type="EMBL" id="CP034170">
    <property type="protein sequence ID" value="AZI57938.1"/>
    <property type="molecule type" value="Genomic_DNA"/>
</dbReference>
<evidence type="ECO:0000313" key="2">
    <source>
        <dbReference type="EMBL" id="AZI57938.1"/>
    </source>
</evidence>
<dbReference type="InterPro" id="IPR029058">
    <property type="entry name" value="AB_hydrolase_fold"/>
</dbReference>
<dbReference type="OrthoDB" id="3208682at2"/>
<evidence type="ECO:0000259" key="1">
    <source>
        <dbReference type="Pfam" id="PF01738"/>
    </source>
</evidence>
<accession>A0A3G8ZLA8</accession>
<gene>
    <name evidence="2" type="ORF">EH165_07075</name>
</gene>
<dbReference type="PANTHER" id="PTHR46623:SF6">
    <property type="entry name" value="ALPHA_BETA-HYDROLASES SUPERFAMILY PROTEIN"/>
    <property type="match status" value="1"/>
</dbReference>